<dbReference type="InterPro" id="IPR017441">
    <property type="entry name" value="Protein_kinase_ATP_BS"/>
</dbReference>
<evidence type="ECO:0000313" key="9">
    <source>
        <dbReference type="EMBL" id="CAL8135732.1"/>
    </source>
</evidence>
<keyword evidence="5" id="KW-0723">Serine/threonine-protein kinase</keyword>
<gene>
    <name evidence="9" type="ORF">ODALV1_LOCUS26114</name>
</gene>
<dbReference type="PANTHER" id="PTHR13954">
    <property type="entry name" value="IRE1-RELATED"/>
    <property type="match status" value="1"/>
</dbReference>
<dbReference type="PROSITE" id="PS00108">
    <property type="entry name" value="PROTEIN_KINASE_ST"/>
    <property type="match status" value="1"/>
</dbReference>
<evidence type="ECO:0000259" key="8">
    <source>
        <dbReference type="PROSITE" id="PS51392"/>
    </source>
</evidence>
<evidence type="ECO:0000256" key="5">
    <source>
        <dbReference type="RuleBase" id="RU000304"/>
    </source>
</evidence>
<accession>A0ABP1RU73</accession>
<evidence type="ECO:0000256" key="3">
    <source>
        <dbReference type="ARBA" id="ARBA00022840"/>
    </source>
</evidence>
<evidence type="ECO:0000313" key="10">
    <source>
        <dbReference type="Proteomes" id="UP001642540"/>
    </source>
</evidence>
<dbReference type="Gene3D" id="1.20.1440.180">
    <property type="entry name" value="KEN domain"/>
    <property type="match status" value="1"/>
</dbReference>
<dbReference type="PROSITE" id="PS51392">
    <property type="entry name" value="KEN"/>
    <property type="match status" value="1"/>
</dbReference>
<sequence length="458" mass="52626">MSRLEGTDINYSDDFVLGQGATSIVYKGSYGINPAAIKRVMSEFVDVYKNELEIWQGMKKKTEADNVNIVTLFNWTAWEEAGGTISYYFAMELALCDLGSRVKHVKQLRDSNDGQFIVQQNKLPNFIYGASKGLHWIHKSRILHRDVKPGNVLIFKTSSGEEIAKLGDFGMSRKLSETSTGTNSAGRGTSDWMAPEALQAMNEDEPFYSTRCIDIFSLGMTSHYALSLGIHPFEYKSQFGRFIMTNILQDSVPPSKLDHPHYEADHLFQWMMNKEPSKRPKIIEVLHHPFFWSVKQKREFLVDLARCFDSKTDVDLGAIRKEVDEIYKKNLVDLKVPKSGNWLQKMGSKLETLFAKRKSSKGTKKYNGDSVMMLVELIRDKYMHFPDMVDELTKSDEYFGMGGSFSEEKFIYYFLTTFPELIIILFCSLFGKRKNPHLNTLRYNFYAHFVTVPVLFSL</sequence>
<evidence type="ECO:0000256" key="1">
    <source>
        <dbReference type="ARBA" id="ARBA00022729"/>
    </source>
</evidence>
<keyword evidence="3 4" id="KW-0067">ATP-binding</keyword>
<feature type="domain" description="KEN" evidence="8">
    <location>
        <begin position="294"/>
        <end position="447"/>
    </location>
</feature>
<dbReference type="InterPro" id="IPR011009">
    <property type="entry name" value="Kinase-like_dom_sf"/>
</dbReference>
<dbReference type="Pfam" id="PF00069">
    <property type="entry name" value="Pkinase"/>
    <property type="match status" value="1"/>
</dbReference>
<organism evidence="9 10">
    <name type="scientific">Orchesella dallaii</name>
    <dbReference type="NCBI Taxonomy" id="48710"/>
    <lineage>
        <taxon>Eukaryota</taxon>
        <taxon>Metazoa</taxon>
        <taxon>Ecdysozoa</taxon>
        <taxon>Arthropoda</taxon>
        <taxon>Hexapoda</taxon>
        <taxon>Collembola</taxon>
        <taxon>Entomobryomorpha</taxon>
        <taxon>Entomobryoidea</taxon>
        <taxon>Orchesellidae</taxon>
        <taxon>Orchesellinae</taxon>
        <taxon>Orchesella</taxon>
    </lineage>
</organism>
<keyword evidence="1" id="KW-0732">Signal</keyword>
<dbReference type="InterPro" id="IPR038357">
    <property type="entry name" value="KEN_sf"/>
</dbReference>
<feature type="transmembrane region" description="Helical" evidence="6">
    <location>
        <begin position="410"/>
        <end position="431"/>
    </location>
</feature>
<keyword evidence="6" id="KW-0812">Transmembrane</keyword>
<name>A0ABP1RU73_9HEXA</name>
<evidence type="ECO:0000259" key="7">
    <source>
        <dbReference type="PROSITE" id="PS50011"/>
    </source>
</evidence>
<evidence type="ECO:0000256" key="2">
    <source>
        <dbReference type="ARBA" id="ARBA00022741"/>
    </source>
</evidence>
<keyword evidence="6" id="KW-1133">Transmembrane helix</keyword>
<proteinExistence type="inferred from homology"/>
<dbReference type="PROSITE" id="PS50011">
    <property type="entry name" value="PROTEIN_KINASE_DOM"/>
    <property type="match status" value="1"/>
</dbReference>
<dbReference type="Gene3D" id="1.10.510.10">
    <property type="entry name" value="Transferase(Phosphotransferase) domain 1"/>
    <property type="match status" value="1"/>
</dbReference>
<comment type="similarity">
    <text evidence="5">Belongs to the protein kinase superfamily.</text>
</comment>
<dbReference type="SUPFAM" id="SSF56112">
    <property type="entry name" value="Protein kinase-like (PK-like)"/>
    <property type="match status" value="1"/>
</dbReference>
<keyword evidence="6" id="KW-0472">Membrane</keyword>
<dbReference type="InterPro" id="IPR010513">
    <property type="entry name" value="KEN_dom"/>
</dbReference>
<keyword evidence="10" id="KW-1185">Reference proteome</keyword>
<keyword evidence="5" id="KW-0418">Kinase</keyword>
<keyword evidence="2 4" id="KW-0547">Nucleotide-binding</keyword>
<dbReference type="InterPro" id="IPR045133">
    <property type="entry name" value="IRE1/2-like"/>
</dbReference>
<dbReference type="PROSITE" id="PS00107">
    <property type="entry name" value="PROTEIN_KINASE_ATP"/>
    <property type="match status" value="1"/>
</dbReference>
<protein>
    <submittedName>
        <fullName evidence="9">Uncharacterized protein</fullName>
    </submittedName>
</protein>
<dbReference type="EMBL" id="CAXLJM020000109">
    <property type="protein sequence ID" value="CAL8135732.1"/>
    <property type="molecule type" value="Genomic_DNA"/>
</dbReference>
<reference evidence="9 10" key="1">
    <citation type="submission" date="2024-08" db="EMBL/GenBank/DDBJ databases">
        <authorList>
            <person name="Cucini C."/>
            <person name="Frati F."/>
        </authorList>
    </citation>
    <scope>NUCLEOTIDE SEQUENCE [LARGE SCALE GENOMIC DNA]</scope>
</reference>
<keyword evidence="5" id="KW-0808">Transferase</keyword>
<feature type="binding site" evidence="4">
    <location>
        <position position="38"/>
    </location>
    <ligand>
        <name>ATP</name>
        <dbReference type="ChEBI" id="CHEBI:30616"/>
    </ligand>
</feature>
<feature type="domain" description="Protein kinase" evidence="7">
    <location>
        <begin position="11"/>
        <end position="291"/>
    </location>
</feature>
<evidence type="ECO:0000256" key="6">
    <source>
        <dbReference type="SAM" id="Phobius"/>
    </source>
</evidence>
<dbReference type="InterPro" id="IPR008271">
    <property type="entry name" value="Ser/Thr_kinase_AS"/>
</dbReference>
<comment type="caution">
    <text evidence="9">The sequence shown here is derived from an EMBL/GenBank/DDBJ whole genome shotgun (WGS) entry which is preliminary data.</text>
</comment>
<evidence type="ECO:0000256" key="4">
    <source>
        <dbReference type="PROSITE-ProRule" id="PRU10141"/>
    </source>
</evidence>
<dbReference type="Pfam" id="PF06479">
    <property type="entry name" value="Ribonuc_2-5A"/>
    <property type="match status" value="1"/>
</dbReference>
<dbReference type="InterPro" id="IPR000719">
    <property type="entry name" value="Prot_kinase_dom"/>
</dbReference>
<dbReference type="PANTHER" id="PTHR13954:SF6">
    <property type="entry name" value="NON-SPECIFIC SERINE_THREONINE PROTEIN KINASE"/>
    <property type="match status" value="1"/>
</dbReference>
<dbReference type="SMART" id="SM00220">
    <property type="entry name" value="S_TKc"/>
    <property type="match status" value="1"/>
</dbReference>
<dbReference type="Proteomes" id="UP001642540">
    <property type="component" value="Unassembled WGS sequence"/>
</dbReference>
<dbReference type="Gene3D" id="3.30.200.20">
    <property type="entry name" value="Phosphorylase Kinase, domain 1"/>
    <property type="match status" value="1"/>
</dbReference>